<evidence type="ECO:0000256" key="1">
    <source>
        <dbReference type="ARBA" id="ARBA00022729"/>
    </source>
</evidence>
<dbReference type="Pfam" id="PF00497">
    <property type="entry name" value="SBP_bac_3"/>
    <property type="match status" value="1"/>
</dbReference>
<organism evidence="3 4">
    <name type="scientific">Silvanigrella paludirubra</name>
    <dbReference type="NCBI Taxonomy" id="2499159"/>
    <lineage>
        <taxon>Bacteria</taxon>
        <taxon>Pseudomonadati</taxon>
        <taxon>Bdellovibrionota</taxon>
        <taxon>Oligoflexia</taxon>
        <taxon>Silvanigrellales</taxon>
        <taxon>Silvanigrellaceae</taxon>
        <taxon>Silvanigrella</taxon>
    </lineage>
</organism>
<proteinExistence type="predicted"/>
<dbReference type="Gene3D" id="3.40.190.10">
    <property type="entry name" value="Periplasmic binding protein-like II"/>
    <property type="match status" value="2"/>
</dbReference>
<evidence type="ECO:0000313" key="3">
    <source>
        <dbReference type="EMBL" id="KAB8040563.1"/>
    </source>
</evidence>
<dbReference type="Proteomes" id="UP000437748">
    <property type="component" value="Unassembled WGS sequence"/>
</dbReference>
<name>A0A6N6VVR5_9BACT</name>
<dbReference type="SMART" id="SM00062">
    <property type="entry name" value="PBPb"/>
    <property type="match status" value="1"/>
</dbReference>
<evidence type="ECO:0000259" key="2">
    <source>
        <dbReference type="SMART" id="SM00062"/>
    </source>
</evidence>
<dbReference type="RefSeq" id="WP_153418078.1">
    <property type="nucleotide sequence ID" value="NZ_WFLM01000001.1"/>
</dbReference>
<protein>
    <submittedName>
        <fullName evidence="3">Transporter substrate-binding domain-containing protein</fullName>
    </submittedName>
</protein>
<dbReference type="OrthoDB" id="5292612at2"/>
<sequence length="260" mass="29633">MNVNKVKFYALFFFLFFFYENLHASEEEIKFETDIWCPYTCDEKLDGAKGFVIDAAIKIFAEHNIKFTSTVAPWARVMVRTEKGEIDAMGAAYKEGREEKYLFPEEDFGKSTNSFFLLKSNKWKYKTPESLKDIILGTTIGYVYGGEIDTLNKFAKKISPTGGDNGFERNLDRVNKKEIDAVIEESIVGEYTLKKLKLNDKIIEAGTIGKKAGIYIGFTKAKPTSARYVKILSDGLKKMKKSGEYQKIIKKYGLNPAKFN</sequence>
<evidence type="ECO:0000313" key="4">
    <source>
        <dbReference type="Proteomes" id="UP000437748"/>
    </source>
</evidence>
<accession>A0A6N6VVR5</accession>
<dbReference type="AlphaFoldDB" id="A0A6N6VVR5"/>
<comment type="caution">
    <text evidence="3">The sequence shown here is derived from an EMBL/GenBank/DDBJ whole genome shotgun (WGS) entry which is preliminary data.</text>
</comment>
<keyword evidence="1" id="KW-0732">Signal</keyword>
<dbReference type="PANTHER" id="PTHR35936:SF25">
    <property type="entry name" value="ABC TRANSPORTER SUBSTRATE-BINDING PROTEIN"/>
    <property type="match status" value="1"/>
</dbReference>
<keyword evidence="4" id="KW-1185">Reference proteome</keyword>
<dbReference type="SUPFAM" id="SSF53850">
    <property type="entry name" value="Periplasmic binding protein-like II"/>
    <property type="match status" value="1"/>
</dbReference>
<dbReference type="PANTHER" id="PTHR35936">
    <property type="entry name" value="MEMBRANE-BOUND LYTIC MUREIN TRANSGLYCOSYLASE F"/>
    <property type="match status" value="1"/>
</dbReference>
<gene>
    <name evidence="3" type="ORF">GCL60_01195</name>
</gene>
<dbReference type="InterPro" id="IPR001638">
    <property type="entry name" value="Solute-binding_3/MltF_N"/>
</dbReference>
<feature type="domain" description="Solute-binding protein family 3/N-terminal" evidence="2">
    <location>
        <begin position="28"/>
        <end position="256"/>
    </location>
</feature>
<reference evidence="3 4" key="1">
    <citation type="submission" date="2019-10" db="EMBL/GenBank/DDBJ databases">
        <title>New species of Slilvanegrellaceae.</title>
        <authorList>
            <person name="Pitt A."/>
            <person name="Hahn M.W."/>
        </authorList>
    </citation>
    <scope>NUCLEOTIDE SEQUENCE [LARGE SCALE GENOMIC DNA]</scope>
    <source>
        <strain evidence="3 4">SP-Ram-0.45-NSY-1</strain>
    </source>
</reference>
<dbReference type="EMBL" id="WFLM01000001">
    <property type="protein sequence ID" value="KAB8040563.1"/>
    <property type="molecule type" value="Genomic_DNA"/>
</dbReference>